<feature type="transmembrane region" description="Helical" evidence="7">
    <location>
        <begin position="166"/>
        <end position="183"/>
    </location>
</feature>
<dbReference type="EMBL" id="CM001487">
    <property type="protein sequence ID" value="EIM56782.1"/>
    <property type="molecule type" value="Genomic_DNA"/>
</dbReference>
<keyword evidence="4 7" id="KW-1133">Transmembrane helix</keyword>
<dbReference type="InterPro" id="IPR001516">
    <property type="entry name" value="Proton_antipo_N"/>
</dbReference>
<sequence>MVIPFLICFPMIVAVLMFLIRVNKVRNAIAYASAVIIMIGVAVLTAQWLKGGMQPMVLAAGENSLIELADHVILAAEIVLMFVVTFLCFKYRKYWISLLSIVPTLMIAYFELFGPEIAPEAKIRIDHLAILMCIIIGLIGGLIVIYAVGYMHGYAHHHVEFEDRRYYFFMLLFIFLGAMFGFVTSDSLLWIDFFWEVTSVCSFMLIGYTREPVAITNSFRALWMNLLGGTLLAIGIIYFGYQTGTVSFQKLIGLGAGQAKYAVIPVAFMAFAALTKAAQLPFSPWLMGAMVAPTPSSALLHSATMVKAGIYVLIRLAPAMCGQQIGMMVSVIGGFTFFLASIMAIAQTDAKKVLAFSTISNLGLMVACTGVGRPETIWAATFLMIFHAVSKSLMFQDVGATENAMHTRDIEEFHGLLYRLPRLAIFQFIGIAGMFLAPFGMLISKWSALKASVDERNIILVMFIIFGSATTSFYWTKWMGKLIAATNQPKIRDITKKNENISLTIHAILMLGLCVLFPVLSQVFVDPMIAEQFGSYKDVLPMAVLYILIAVILVVFAVPFIAFRTTRKTPTNIKLSYMNGINTGDNTQFTDSFGEEKKLTLTNYYFAHKIGQRKLMIPSQLFTTAVIIVMLVMIIGGVA</sequence>
<feature type="transmembrane region" description="Helical" evidence="7">
    <location>
        <begin position="221"/>
        <end position="241"/>
    </location>
</feature>
<feature type="domain" description="NADH-Ubiquinone oxidoreductase (complex I) chain 5 N-terminal" evidence="9">
    <location>
        <begin position="120"/>
        <end position="154"/>
    </location>
</feature>
<evidence type="ECO:0000256" key="7">
    <source>
        <dbReference type="SAM" id="Phobius"/>
    </source>
</evidence>
<dbReference type="Proteomes" id="UP000005753">
    <property type="component" value="Chromosome"/>
</dbReference>
<feature type="transmembrane region" description="Helical" evidence="7">
    <location>
        <begin position="189"/>
        <end position="209"/>
    </location>
</feature>
<feature type="transmembrane region" description="Helical" evidence="7">
    <location>
        <begin position="458"/>
        <end position="480"/>
    </location>
</feature>
<evidence type="ECO:0000256" key="4">
    <source>
        <dbReference type="ARBA" id="ARBA00022989"/>
    </source>
</evidence>
<protein>
    <submittedName>
        <fullName evidence="10">NADH:ubiquinone oxidoreductase subunit 5 (Chain L)/multisubunit Na+/H+ antiporter, MnhA subunit</fullName>
    </submittedName>
</protein>
<evidence type="ECO:0000256" key="1">
    <source>
        <dbReference type="ARBA" id="ARBA00004127"/>
    </source>
</evidence>
<evidence type="ECO:0000313" key="10">
    <source>
        <dbReference type="EMBL" id="EIM56782.1"/>
    </source>
</evidence>
<dbReference type="OrthoDB" id="9807568at2"/>
<feature type="transmembrane region" description="Helical" evidence="7">
    <location>
        <begin position="621"/>
        <end position="638"/>
    </location>
</feature>
<feature type="transmembrane region" description="Helical" evidence="7">
    <location>
        <begin position="128"/>
        <end position="154"/>
    </location>
</feature>
<gene>
    <name evidence="10" type="ORF">EubceDRAFT1_0956</name>
</gene>
<reference evidence="10 11" key="2">
    <citation type="submission" date="2012-02" db="EMBL/GenBank/DDBJ databases">
        <title>Improved High-Quality Draft sequence of Eubacterium cellulosolvens 6.</title>
        <authorList>
            <consortium name="US DOE Joint Genome Institute"/>
            <person name="Lucas S."/>
            <person name="Han J."/>
            <person name="Lapidus A."/>
            <person name="Cheng J.-F."/>
            <person name="Goodwin L."/>
            <person name="Pitluck S."/>
            <person name="Peters L."/>
            <person name="Mikhailova N."/>
            <person name="Gu W."/>
            <person name="Detter J.C."/>
            <person name="Han C."/>
            <person name="Tapia R."/>
            <person name="Land M."/>
            <person name="Hauser L."/>
            <person name="Kyrpides N."/>
            <person name="Ivanova N."/>
            <person name="Pagani I."/>
            <person name="Johnson E."/>
            <person name="Mukhopadhyay B."/>
            <person name="Anderson I."/>
            <person name="Woyke T."/>
        </authorList>
    </citation>
    <scope>NUCLEOTIDE SEQUENCE [LARGE SCALE GENOMIC DNA]</scope>
    <source>
        <strain evidence="10 11">6</strain>
    </source>
</reference>
<reference evidence="10 11" key="1">
    <citation type="submission" date="2010-08" db="EMBL/GenBank/DDBJ databases">
        <authorList>
            <consortium name="US DOE Joint Genome Institute (JGI-PGF)"/>
            <person name="Lucas S."/>
            <person name="Copeland A."/>
            <person name="Lapidus A."/>
            <person name="Cheng J.-F."/>
            <person name="Bruce D."/>
            <person name="Goodwin L."/>
            <person name="Pitluck S."/>
            <person name="Land M.L."/>
            <person name="Hauser L."/>
            <person name="Chang Y.-J."/>
            <person name="Anderson I.J."/>
            <person name="Johnson E."/>
            <person name="Mulhopadhyay B."/>
            <person name="Kyrpides N."/>
            <person name="Woyke T.J."/>
        </authorList>
    </citation>
    <scope>NUCLEOTIDE SEQUENCE [LARGE SCALE GENOMIC DNA]</scope>
    <source>
        <strain evidence="10 11">6</strain>
    </source>
</reference>
<dbReference type="PANTHER" id="PTHR43373:SF1">
    <property type="entry name" value="NA(+)_H(+) ANTIPORTER SUBUNIT A"/>
    <property type="match status" value="1"/>
</dbReference>
<dbReference type="eggNOG" id="COG1009">
    <property type="taxonomic scope" value="Bacteria"/>
</dbReference>
<proteinExistence type="inferred from homology"/>
<dbReference type="PRINTS" id="PR01434">
    <property type="entry name" value="NADHDHGNASE5"/>
</dbReference>
<feature type="transmembrane region" description="Helical" evidence="7">
    <location>
        <begin position="6"/>
        <end position="22"/>
    </location>
</feature>
<organism evidence="10 11">
    <name type="scientific">Eubacterium cellulosolvens (strain ATCC 43171 / JCM 9499 / 6)</name>
    <name type="common">Cillobacterium cellulosolvens</name>
    <dbReference type="NCBI Taxonomy" id="633697"/>
    <lineage>
        <taxon>Bacteria</taxon>
        <taxon>Bacillati</taxon>
        <taxon>Bacillota</taxon>
        <taxon>Clostridia</taxon>
        <taxon>Eubacteriales</taxon>
        <taxon>Eubacteriaceae</taxon>
        <taxon>Eubacterium</taxon>
    </lineage>
</organism>
<evidence type="ECO:0000313" key="11">
    <source>
        <dbReference type="Proteomes" id="UP000005753"/>
    </source>
</evidence>
<dbReference type="STRING" id="633697.EubceDRAFT1_0956"/>
<feature type="transmembrane region" description="Helical" evidence="7">
    <location>
        <begin position="261"/>
        <end position="278"/>
    </location>
</feature>
<dbReference type="InterPro" id="IPR050616">
    <property type="entry name" value="CPA3_Na-H_Antiporter_A"/>
</dbReference>
<dbReference type="GO" id="GO:0016020">
    <property type="term" value="C:membrane"/>
    <property type="evidence" value="ECO:0007669"/>
    <property type="project" value="UniProtKB-SubCell"/>
</dbReference>
<feature type="transmembrane region" description="Helical" evidence="7">
    <location>
        <begin position="94"/>
        <end position="113"/>
    </location>
</feature>
<keyword evidence="5 7" id="KW-0472">Membrane</keyword>
<dbReference type="InterPro" id="IPR001750">
    <property type="entry name" value="ND/Mrp_TM"/>
</dbReference>
<evidence type="ECO:0000259" key="8">
    <source>
        <dbReference type="Pfam" id="PF00361"/>
    </source>
</evidence>
<evidence type="ECO:0000256" key="5">
    <source>
        <dbReference type="ARBA" id="ARBA00023136"/>
    </source>
</evidence>
<feature type="transmembrane region" description="Helical" evidence="7">
    <location>
        <begin position="501"/>
        <end position="520"/>
    </location>
</feature>
<accession>I5ASK9</accession>
<dbReference type="Pfam" id="PF00662">
    <property type="entry name" value="Proton_antipo_N"/>
    <property type="match status" value="1"/>
</dbReference>
<dbReference type="PANTHER" id="PTHR43373">
    <property type="entry name" value="NA(+)/H(+) ANTIPORTER SUBUNIT"/>
    <property type="match status" value="1"/>
</dbReference>
<feature type="transmembrane region" description="Helical" evidence="7">
    <location>
        <begin position="416"/>
        <end position="438"/>
    </location>
</feature>
<dbReference type="HOGENOM" id="CLU_013183_0_0_9"/>
<comment type="subcellular location">
    <subcellularLocation>
        <location evidence="1">Endomembrane system</location>
        <topology evidence="1">Multi-pass membrane protein</topology>
    </subcellularLocation>
    <subcellularLocation>
        <location evidence="6">Membrane</location>
        <topology evidence="6">Multi-pass membrane protein</topology>
    </subcellularLocation>
</comment>
<feature type="transmembrane region" description="Helical" evidence="7">
    <location>
        <begin position="325"/>
        <end position="346"/>
    </location>
</feature>
<evidence type="ECO:0000256" key="3">
    <source>
        <dbReference type="ARBA" id="ARBA00022692"/>
    </source>
</evidence>
<name>I5ASK9_EUBC6</name>
<keyword evidence="3 6" id="KW-0812">Transmembrane</keyword>
<feature type="transmembrane region" description="Helical" evidence="7">
    <location>
        <begin position="29"/>
        <end position="48"/>
    </location>
</feature>
<feature type="domain" description="NADH:quinone oxidoreductase/Mrp antiporter transmembrane" evidence="8">
    <location>
        <begin position="185"/>
        <end position="469"/>
    </location>
</feature>
<feature type="transmembrane region" description="Helical" evidence="7">
    <location>
        <begin position="353"/>
        <end position="372"/>
    </location>
</feature>
<feature type="transmembrane region" description="Helical" evidence="7">
    <location>
        <begin position="68"/>
        <end position="87"/>
    </location>
</feature>
<evidence type="ECO:0000256" key="6">
    <source>
        <dbReference type="RuleBase" id="RU000320"/>
    </source>
</evidence>
<dbReference type="AlphaFoldDB" id="I5ASK9"/>
<keyword evidence="10" id="KW-0830">Ubiquinone</keyword>
<comment type="similarity">
    <text evidence="2">Belongs to the CPA3 antiporters (TC 2.A.63) subunit A family.</text>
</comment>
<feature type="transmembrane region" description="Helical" evidence="7">
    <location>
        <begin position="378"/>
        <end position="395"/>
    </location>
</feature>
<dbReference type="Pfam" id="PF00361">
    <property type="entry name" value="Proton_antipo_M"/>
    <property type="match status" value="1"/>
</dbReference>
<feature type="transmembrane region" description="Helical" evidence="7">
    <location>
        <begin position="540"/>
        <end position="563"/>
    </location>
</feature>
<keyword evidence="11" id="KW-1185">Reference proteome</keyword>
<evidence type="ECO:0000259" key="9">
    <source>
        <dbReference type="Pfam" id="PF00662"/>
    </source>
</evidence>
<evidence type="ECO:0000256" key="2">
    <source>
        <dbReference type="ARBA" id="ARBA00008483"/>
    </source>
</evidence>
<dbReference type="GO" id="GO:0012505">
    <property type="term" value="C:endomembrane system"/>
    <property type="evidence" value="ECO:0007669"/>
    <property type="project" value="UniProtKB-SubCell"/>
</dbReference>